<evidence type="ECO:0000256" key="3">
    <source>
        <dbReference type="SAM" id="MobiDB-lite"/>
    </source>
</evidence>
<dbReference type="EMBL" id="CM026424">
    <property type="protein sequence ID" value="KAG0578199.1"/>
    <property type="molecule type" value="Genomic_DNA"/>
</dbReference>
<name>A0A8T0I5F3_CERPU</name>
<dbReference type="Proteomes" id="UP000822688">
    <property type="component" value="Chromosome 4"/>
</dbReference>
<dbReference type="InterPro" id="IPR003888">
    <property type="entry name" value="FYrich_N"/>
</dbReference>
<dbReference type="SMART" id="SM00541">
    <property type="entry name" value="FYRN"/>
    <property type="match status" value="1"/>
</dbReference>
<dbReference type="GO" id="GO:0005634">
    <property type="term" value="C:nucleus"/>
    <property type="evidence" value="ECO:0007669"/>
    <property type="project" value="UniProtKB-SubCell"/>
</dbReference>
<feature type="compositionally biased region" description="Polar residues" evidence="3">
    <location>
        <begin position="460"/>
        <end position="470"/>
    </location>
</feature>
<accession>A0A8T0I5F3</accession>
<dbReference type="Pfam" id="PF05964">
    <property type="entry name" value="FYRN"/>
    <property type="match status" value="1"/>
</dbReference>
<feature type="chain" id="PRO_5035810082" evidence="4">
    <location>
        <begin position="25"/>
        <end position="940"/>
    </location>
</feature>
<dbReference type="PROSITE" id="PS51543">
    <property type="entry name" value="FYRC"/>
    <property type="match status" value="1"/>
</dbReference>
<dbReference type="OrthoDB" id="285793at2759"/>
<sequence>MAERATRNGPVAHTLLLVLHSGSAGGMVSSTLQPECVEGLLSYARLFFAQPHAGKLSTLAAAGRKVHTVTNWDPGQQSVEAIVQGLADWKAPEGDSGFNIKNTLMEVTQFLYQTTGNFIAEENTSSKKTSVSGWEASSMLRGRMVVILPQDSCVGGGIHTYHQYMEEALSGMSPNEVEIETTFLDITPSNSAAKPIRTTAAASVPLHLSTTHYKLLPSHASDLFIDLAYFHLELSGIAVKGMLPHLLELSSDVAGKPAFKERSSKDENSAALDTVLRLVLCHGNLSPAKTLSEVSVYPGSPFFRELRTTSLNYVKTTLSMSQLLALPCASIAPTLPEIFQRGPTAQLWENLKHYDNESLIVTLSPEQDTGNITHLFMWRDGRFWLHSITGSEQTSFSPTMFADYIEEDLHGESEAGAQQQDIPHATSEVLLATPPRRAGQSEKTSNYSARKRKSEETDEIVSQGTPNQATWRHKRSAPHSTNQMEFSSRWISGLTSDSTVGGAERYSLHLASLISPIRGAFATEDPSNDHLRDASKCIAKLLHHTESNDISMFPLTAETPSARKDLYKQVWCELDGMVKQISKKTRGQEELAHAIAIAGADCSLVEERPLMQVTHQALLEKPVEFAPVNKRRRCEEVPRDPQGRPVFPIKLGPSLQVYDLGKIVWNRPNFHSEKYIWPSGYKSRRAYASMLNSENRIFYWCEIIDDGQAPEFRLTPEDDQNNPVVGISATAVWTVVVKRVGALRIEEGGKKTFANVSGPEYFGYANPTIARLIQQLPDAEKCTKYRRQEYLPNVPMRTVDTEVVQGAVALEGSVSPLSRDMAFQRTARQSHFAEDVGPTPNSILLSASAREDAGAAQPIYDDTPMELEEPTLQSPVEESACEEEDVKPLSWLMEFRITKRLKEVGKFPKQFTGCSPGSLFNHYWSAKLRRLRTVELDGRQ</sequence>
<dbReference type="AlphaFoldDB" id="A0A8T0I5F3"/>
<dbReference type="GO" id="GO:0051726">
    <property type="term" value="P:regulation of cell cycle"/>
    <property type="evidence" value="ECO:0007669"/>
    <property type="project" value="TreeGrafter"/>
</dbReference>
<keyword evidence="2" id="KW-0539">Nucleus</keyword>
<evidence type="ECO:0000313" key="5">
    <source>
        <dbReference type="EMBL" id="KAG0578199.1"/>
    </source>
</evidence>
<feature type="region of interest" description="Disordered" evidence="3">
    <location>
        <begin position="432"/>
        <end position="484"/>
    </location>
</feature>
<dbReference type="InterPro" id="IPR003889">
    <property type="entry name" value="FYrich_C"/>
</dbReference>
<dbReference type="PANTHER" id="PTHR22715">
    <property type="entry name" value="TRANSFORMING GROWTH FACTOR BETA REGULATED GENE 1"/>
    <property type="match status" value="1"/>
</dbReference>
<dbReference type="Gene3D" id="3.30.160.360">
    <property type="match status" value="1"/>
</dbReference>
<evidence type="ECO:0000256" key="2">
    <source>
        <dbReference type="ARBA" id="ARBA00023242"/>
    </source>
</evidence>
<dbReference type="SMART" id="SM00542">
    <property type="entry name" value="FYRC"/>
    <property type="match status" value="1"/>
</dbReference>
<dbReference type="PROSITE" id="PS51542">
    <property type="entry name" value="FYRN"/>
    <property type="match status" value="1"/>
</dbReference>
<organism evidence="5 6">
    <name type="scientific">Ceratodon purpureus</name>
    <name type="common">Fire moss</name>
    <name type="synonym">Dicranum purpureum</name>
    <dbReference type="NCBI Taxonomy" id="3225"/>
    <lineage>
        <taxon>Eukaryota</taxon>
        <taxon>Viridiplantae</taxon>
        <taxon>Streptophyta</taxon>
        <taxon>Embryophyta</taxon>
        <taxon>Bryophyta</taxon>
        <taxon>Bryophytina</taxon>
        <taxon>Bryopsida</taxon>
        <taxon>Dicranidae</taxon>
        <taxon>Pseudoditrichales</taxon>
        <taxon>Ditrichaceae</taxon>
        <taxon>Ceratodon</taxon>
    </lineage>
</organism>
<gene>
    <name evidence="5" type="ORF">KC19_4G005200</name>
</gene>
<protein>
    <submittedName>
        <fullName evidence="5">Uncharacterized protein</fullName>
    </submittedName>
</protein>
<dbReference type="Pfam" id="PF05965">
    <property type="entry name" value="FYRC"/>
    <property type="match status" value="1"/>
</dbReference>
<evidence type="ECO:0000313" key="6">
    <source>
        <dbReference type="Proteomes" id="UP000822688"/>
    </source>
</evidence>
<dbReference type="InterPro" id="IPR040092">
    <property type="entry name" value="TBRG1"/>
</dbReference>
<comment type="subcellular location">
    <subcellularLocation>
        <location evidence="1">Nucleus</location>
    </subcellularLocation>
</comment>
<feature type="signal peptide" evidence="4">
    <location>
        <begin position="1"/>
        <end position="24"/>
    </location>
</feature>
<keyword evidence="4" id="KW-0732">Signal</keyword>
<proteinExistence type="predicted"/>
<evidence type="ECO:0000256" key="1">
    <source>
        <dbReference type="ARBA" id="ARBA00004123"/>
    </source>
</evidence>
<comment type="caution">
    <text evidence="5">The sequence shown here is derived from an EMBL/GenBank/DDBJ whole genome shotgun (WGS) entry which is preliminary data.</text>
</comment>
<keyword evidence="6" id="KW-1185">Reference proteome</keyword>
<dbReference type="GO" id="GO:0140993">
    <property type="term" value="F:histone modifying activity"/>
    <property type="evidence" value="ECO:0007669"/>
    <property type="project" value="UniProtKB-ARBA"/>
</dbReference>
<reference evidence="5" key="1">
    <citation type="submission" date="2020-06" db="EMBL/GenBank/DDBJ databases">
        <title>WGS assembly of Ceratodon purpureus strain R40.</title>
        <authorList>
            <person name="Carey S.B."/>
            <person name="Jenkins J."/>
            <person name="Shu S."/>
            <person name="Lovell J.T."/>
            <person name="Sreedasyam A."/>
            <person name="Maumus F."/>
            <person name="Tiley G.P."/>
            <person name="Fernandez-Pozo N."/>
            <person name="Barry K."/>
            <person name="Chen C."/>
            <person name="Wang M."/>
            <person name="Lipzen A."/>
            <person name="Daum C."/>
            <person name="Saski C.A."/>
            <person name="Payton A.C."/>
            <person name="Mcbreen J.C."/>
            <person name="Conrad R.E."/>
            <person name="Kollar L.M."/>
            <person name="Olsson S."/>
            <person name="Huttunen S."/>
            <person name="Landis J.B."/>
            <person name="Wickett N.J."/>
            <person name="Johnson M.G."/>
            <person name="Rensing S.A."/>
            <person name="Grimwood J."/>
            <person name="Schmutz J."/>
            <person name="Mcdaniel S.F."/>
        </authorList>
    </citation>
    <scope>NUCLEOTIDE SEQUENCE</scope>
    <source>
        <strain evidence="5">R40</strain>
    </source>
</reference>
<dbReference type="PANTHER" id="PTHR22715:SF0">
    <property type="entry name" value="TRANSFORMING GROWTH FACTOR BETA REGULATOR 1"/>
    <property type="match status" value="1"/>
</dbReference>
<evidence type="ECO:0000256" key="4">
    <source>
        <dbReference type="SAM" id="SignalP"/>
    </source>
</evidence>